<dbReference type="InterPro" id="IPR009057">
    <property type="entry name" value="Homeodomain-like_sf"/>
</dbReference>
<reference evidence="3" key="2">
    <citation type="submission" date="2021-04" db="EMBL/GenBank/DDBJ databases">
        <authorList>
            <person name="Gilroy R."/>
        </authorList>
    </citation>
    <scope>NUCLEOTIDE SEQUENCE</scope>
    <source>
        <strain evidence="3">378</strain>
    </source>
</reference>
<evidence type="ECO:0000256" key="1">
    <source>
        <dbReference type="SAM" id="MobiDB-lite"/>
    </source>
</evidence>
<dbReference type="Gene3D" id="1.10.10.60">
    <property type="entry name" value="Homeodomain-like"/>
    <property type="match status" value="1"/>
</dbReference>
<feature type="compositionally biased region" description="Pro residues" evidence="1">
    <location>
        <begin position="145"/>
        <end position="154"/>
    </location>
</feature>
<feature type="compositionally biased region" description="Basic and acidic residues" evidence="1">
    <location>
        <begin position="236"/>
        <end position="246"/>
    </location>
</feature>
<feature type="region of interest" description="Disordered" evidence="1">
    <location>
        <begin position="125"/>
        <end position="256"/>
    </location>
</feature>
<dbReference type="CDD" id="cd00090">
    <property type="entry name" value="HTH_ARSR"/>
    <property type="match status" value="1"/>
</dbReference>
<organism evidence="3 4">
    <name type="scientific">Candidatus Anaerobiospirillum pullicola</name>
    <dbReference type="NCBI Taxonomy" id="2838451"/>
    <lineage>
        <taxon>Bacteria</taxon>
        <taxon>Pseudomonadati</taxon>
        <taxon>Pseudomonadota</taxon>
        <taxon>Gammaproteobacteria</taxon>
        <taxon>Aeromonadales</taxon>
        <taxon>Succinivibrionaceae</taxon>
        <taxon>Anaerobiospirillum</taxon>
    </lineage>
</organism>
<feature type="domain" description="DNA binding HTH" evidence="2">
    <location>
        <begin position="385"/>
        <end position="421"/>
    </location>
</feature>
<dbReference type="Pfam" id="PF02954">
    <property type="entry name" value="HTH_8"/>
    <property type="match status" value="1"/>
</dbReference>
<feature type="compositionally biased region" description="Low complexity" evidence="1">
    <location>
        <begin position="181"/>
        <end position="206"/>
    </location>
</feature>
<dbReference type="AlphaFoldDB" id="A0A948WYN0"/>
<dbReference type="EMBL" id="JAHLFE010000068">
    <property type="protein sequence ID" value="MBU3843958.1"/>
    <property type="molecule type" value="Genomic_DNA"/>
</dbReference>
<feature type="compositionally biased region" description="Polar residues" evidence="1">
    <location>
        <begin position="36"/>
        <end position="45"/>
    </location>
</feature>
<dbReference type="GO" id="GO:0006355">
    <property type="term" value="P:regulation of DNA-templated transcription"/>
    <property type="evidence" value="ECO:0007669"/>
    <property type="project" value="UniProtKB-ARBA"/>
</dbReference>
<name>A0A948WYN0_9GAMM</name>
<sequence length="449" mass="45288">MGPYGQQQQPQQPQGMMAYGAGVPAGQGMQGMQQGYPQATGNSFVQMPPAPPAPPTPPVPPAPTSSAYVSHVTQLPTAPQVPTAPQMPVAPQSPAANQTTAAAATAAAHAGATAVAASAQGTAATAPVAPQPPQMPVGVAVPTRPQVPPRPQMPVRPAAVGAHYGSAPVSGSHGVTQSPVQGVAPHAAPQGPAASASASTATPLVSRRPLPTQTPAGGRQALPPDGTEAQAYAPLEDNKAEDKAKNSTEVTSEIDHSVDMSHVLSGGAPNIGMVPTLPGMGAMTMPVMGVPGVPAGTTYIQSAPQPQASASTHEQAVANMAAAAAAMAAAAVGGQKPLVTPLSPGDFARVMNAANAAALSVVGTQSNNLLKTDDDNASLNSKLKKHEYKMILDALMEFDGSRVKVANKLGISPRTLRYKLAAMKEEGIIIPDKFGRIVVNSTSEDDSDD</sequence>
<dbReference type="InterPro" id="IPR011991">
    <property type="entry name" value="ArsR-like_HTH"/>
</dbReference>
<feature type="compositionally biased region" description="Low complexity" evidence="1">
    <location>
        <begin position="1"/>
        <end position="17"/>
    </location>
</feature>
<comment type="caution">
    <text evidence="3">The sequence shown here is derived from an EMBL/GenBank/DDBJ whole genome shotgun (WGS) entry which is preliminary data.</text>
</comment>
<evidence type="ECO:0000313" key="3">
    <source>
        <dbReference type="EMBL" id="MBU3843958.1"/>
    </source>
</evidence>
<dbReference type="InterPro" id="IPR002197">
    <property type="entry name" value="HTH_Fis"/>
</dbReference>
<feature type="compositionally biased region" description="Pro residues" evidence="1">
    <location>
        <begin position="48"/>
        <end position="63"/>
    </location>
</feature>
<proteinExistence type="predicted"/>
<accession>A0A948WYN0</accession>
<evidence type="ECO:0000313" key="4">
    <source>
        <dbReference type="Proteomes" id="UP000733611"/>
    </source>
</evidence>
<dbReference type="Proteomes" id="UP000733611">
    <property type="component" value="Unassembled WGS sequence"/>
</dbReference>
<dbReference type="PRINTS" id="PR01590">
    <property type="entry name" value="HTHFIS"/>
</dbReference>
<evidence type="ECO:0000259" key="2">
    <source>
        <dbReference type="Pfam" id="PF02954"/>
    </source>
</evidence>
<dbReference type="SUPFAM" id="SSF46689">
    <property type="entry name" value="Homeodomain-like"/>
    <property type="match status" value="1"/>
</dbReference>
<dbReference type="GO" id="GO:0043565">
    <property type="term" value="F:sequence-specific DNA binding"/>
    <property type="evidence" value="ECO:0007669"/>
    <property type="project" value="InterPro"/>
</dbReference>
<reference evidence="3" key="1">
    <citation type="journal article" date="2021" name="PeerJ">
        <title>Extensive microbial diversity within the chicken gut microbiome revealed by metagenomics and culture.</title>
        <authorList>
            <person name="Gilroy R."/>
            <person name="Ravi A."/>
            <person name="Getino M."/>
            <person name="Pursley I."/>
            <person name="Horton D.L."/>
            <person name="Alikhan N.F."/>
            <person name="Baker D."/>
            <person name="Gharbi K."/>
            <person name="Hall N."/>
            <person name="Watson M."/>
            <person name="Adriaenssens E.M."/>
            <person name="Foster-Nyarko E."/>
            <person name="Jarju S."/>
            <person name="Secka A."/>
            <person name="Antonio M."/>
            <person name="Oren A."/>
            <person name="Chaudhuri R.R."/>
            <person name="La Ragione R."/>
            <person name="Hildebrand F."/>
            <person name="Pallen M.J."/>
        </authorList>
    </citation>
    <scope>NUCLEOTIDE SEQUENCE</scope>
    <source>
        <strain evidence="3">378</strain>
    </source>
</reference>
<gene>
    <name evidence="3" type="ORF">H9847_03685</name>
</gene>
<feature type="region of interest" description="Disordered" evidence="1">
    <location>
        <begin position="1"/>
        <end position="69"/>
    </location>
</feature>
<protein>
    <recommendedName>
        <fullName evidence="2">DNA binding HTH domain-containing protein</fullName>
    </recommendedName>
</protein>